<dbReference type="PROSITE" id="PS00134">
    <property type="entry name" value="TRYPSIN_HIS"/>
    <property type="match status" value="1"/>
</dbReference>
<protein>
    <submittedName>
        <fullName evidence="6">Uncharacterized protein LOC106462254</fullName>
    </submittedName>
</protein>
<dbReference type="SUPFAM" id="SSF50494">
    <property type="entry name" value="Trypsin-like serine proteases"/>
    <property type="match status" value="1"/>
</dbReference>
<dbReference type="GeneID" id="106462254"/>
<keyword evidence="1" id="KW-0353">Hemolymph clotting</keyword>
<organism evidence="5 6">
    <name type="scientific">Limulus polyphemus</name>
    <name type="common">Atlantic horseshoe crab</name>
    <dbReference type="NCBI Taxonomy" id="6850"/>
    <lineage>
        <taxon>Eukaryota</taxon>
        <taxon>Metazoa</taxon>
        <taxon>Ecdysozoa</taxon>
        <taxon>Arthropoda</taxon>
        <taxon>Chelicerata</taxon>
        <taxon>Merostomata</taxon>
        <taxon>Xiphosura</taxon>
        <taxon>Limulidae</taxon>
        <taxon>Limulus</taxon>
    </lineage>
</organism>
<dbReference type="Gene3D" id="2.40.10.10">
    <property type="entry name" value="Trypsin-like serine proteases"/>
    <property type="match status" value="1"/>
</dbReference>
<evidence type="ECO:0000256" key="1">
    <source>
        <dbReference type="ARBA" id="ARBA00022820"/>
    </source>
</evidence>
<feature type="compositionally biased region" description="Polar residues" evidence="2">
    <location>
        <begin position="355"/>
        <end position="378"/>
    </location>
</feature>
<dbReference type="InterPro" id="IPR018114">
    <property type="entry name" value="TRYPSIN_HIS"/>
</dbReference>
<evidence type="ECO:0000256" key="3">
    <source>
        <dbReference type="SAM" id="SignalP"/>
    </source>
</evidence>
<dbReference type="InterPro" id="IPR040479">
    <property type="entry name" value="CLIP_SPH_mas"/>
</dbReference>
<dbReference type="InterPro" id="IPR009003">
    <property type="entry name" value="Peptidase_S1_PA"/>
</dbReference>
<dbReference type="PANTHER" id="PTHR24258:SF140">
    <property type="entry name" value="BCDNA.GH08420-RELATED"/>
    <property type="match status" value="1"/>
</dbReference>
<dbReference type="PANTHER" id="PTHR24258">
    <property type="entry name" value="SERINE PROTEASE-RELATED"/>
    <property type="match status" value="1"/>
</dbReference>
<feature type="region of interest" description="Disordered" evidence="2">
    <location>
        <begin position="214"/>
        <end position="237"/>
    </location>
</feature>
<gene>
    <name evidence="6" type="primary">LOC106462254</name>
</gene>
<feature type="compositionally biased region" description="Low complexity" evidence="2">
    <location>
        <begin position="215"/>
        <end position="233"/>
    </location>
</feature>
<feature type="domain" description="Peptidase S1" evidence="4">
    <location>
        <begin position="543"/>
        <end position="783"/>
    </location>
</feature>
<feature type="compositionally biased region" description="Polar residues" evidence="2">
    <location>
        <begin position="426"/>
        <end position="435"/>
    </location>
</feature>
<dbReference type="SMART" id="SM00020">
    <property type="entry name" value="Tryp_SPc"/>
    <property type="match status" value="1"/>
</dbReference>
<evidence type="ECO:0000256" key="2">
    <source>
        <dbReference type="SAM" id="MobiDB-lite"/>
    </source>
</evidence>
<dbReference type="Pfam" id="PF18398">
    <property type="entry name" value="CLIP_SPH_mas"/>
    <property type="match status" value="5"/>
</dbReference>
<accession>A0ABM1B9K8</accession>
<sequence>MVFKLLAVVVFLLSCPSNGQDFDNVTTPETNLLAGIINTLTSSSNSIGCPGECIHALTSFFCDRVLEKSDCGAPYLRCCVPKNFNLGTPVEISPPLEVESEIAILESNVSRLHIATITPPSDYLLEEYTTQSPSSSKISSTAYSTSTASSTSIKKPTEVIIHSSTVTPLKIMIKPNVSCPGLCIDRTFIRYCGNIIKDAFCADDKTCCASDDRNTTPGSLTTTSSSAPTITRPQTTTPSQPLCPGTCVAPLFSLLCDQVVSGYFCHNSGQCCISASQLTTTTTPPPIGPCPGTCIPTFLSGVCNKPAELLLETTDCASGTICCFIVRKDEDGPSLDQVLPSLFNLPLLQRPPPVIQNQYQRPTRPSTSGDQSSEQPLFSSRPVVQGPNHSQFSHPPPQQSRPTIPNFNRPPLSRPPSSQQFDYQPYISQGNSGQPTGHLHNPVSGGRPLCPGPCVAKFLRFTCFGNNVIYPGFGCSEEDHVCCAPVVDIKRYEQSLQFNGTPVLDTTTLAPSTSLPTKKSTTSRPNPYVCGIKGTKRRAGARVVGGLDSSPGEWCWQVALINSQNQYLCGGALIGTQWVLTAAHCISNLVKNGDYIYVRVGDFDLSTPLGSPGAQTRRVYTTYIHHNHNSQTLDNDIALLKLEKQIELNSDVCFVCLPARGVIRQPGKRCTVTGYGYQGEAGPIALKVREAEIPIVADQECTDKINAVTEKLFVLPASSFCAGGEEGNDACRGDGGGPLVCEVDGYYELSGLVSWGFGCGRKDVPGVYVKVSSFIGWINQIISVNNI</sequence>
<keyword evidence="3" id="KW-0732">Signal</keyword>
<evidence type="ECO:0000259" key="4">
    <source>
        <dbReference type="PROSITE" id="PS50240"/>
    </source>
</evidence>
<feature type="compositionally biased region" description="Low complexity" evidence="2">
    <location>
        <begin position="405"/>
        <end position="421"/>
    </location>
</feature>
<dbReference type="PROSITE" id="PS50240">
    <property type="entry name" value="TRYPSIN_DOM"/>
    <property type="match status" value="1"/>
</dbReference>
<dbReference type="PRINTS" id="PR00722">
    <property type="entry name" value="CHYMOTRYPSIN"/>
</dbReference>
<evidence type="ECO:0000313" key="6">
    <source>
        <dbReference type="RefSeq" id="XP_013777608.1"/>
    </source>
</evidence>
<reference evidence="6" key="1">
    <citation type="submission" date="2025-08" db="UniProtKB">
        <authorList>
            <consortium name="RefSeq"/>
        </authorList>
    </citation>
    <scope>IDENTIFICATION</scope>
    <source>
        <tissue evidence="6">Muscle</tissue>
    </source>
</reference>
<proteinExistence type="predicted"/>
<dbReference type="InterPro" id="IPR001254">
    <property type="entry name" value="Trypsin_dom"/>
</dbReference>
<feature type="chain" id="PRO_5045349612" evidence="3">
    <location>
        <begin position="20"/>
        <end position="787"/>
    </location>
</feature>
<feature type="signal peptide" evidence="3">
    <location>
        <begin position="1"/>
        <end position="19"/>
    </location>
</feature>
<feature type="region of interest" description="Disordered" evidence="2">
    <location>
        <begin position="353"/>
        <end position="440"/>
    </location>
</feature>
<dbReference type="Proteomes" id="UP000694941">
    <property type="component" value="Unplaced"/>
</dbReference>
<name>A0ABM1B9K8_LIMPO</name>
<keyword evidence="5" id="KW-1185">Reference proteome</keyword>
<dbReference type="PROSITE" id="PS51257">
    <property type="entry name" value="PROKAR_LIPOPROTEIN"/>
    <property type="match status" value="1"/>
</dbReference>
<dbReference type="Pfam" id="PF00089">
    <property type="entry name" value="Trypsin"/>
    <property type="match status" value="1"/>
</dbReference>
<dbReference type="CDD" id="cd00190">
    <property type="entry name" value="Tryp_SPc"/>
    <property type="match status" value="1"/>
</dbReference>
<dbReference type="InterPro" id="IPR043504">
    <property type="entry name" value="Peptidase_S1_PA_chymotrypsin"/>
</dbReference>
<dbReference type="RefSeq" id="XP_013777608.1">
    <property type="nucleotide sequence ID" value="XM_013922154.1"/>
</dbReference>
<dbReference type="InterPro" id="IPR001314">
    <property type="entry name" value="Peptidase_S1A"/>
</dbReference>
<evidence type="ECO:0000313" key="5">
    <source>
        <dbReference type="Proteomes" id="UP000694941"/>
    </source>
</evidence>